<dbReference type="NCBIfam" id="NF009566">
    <property type="entry name" value="PRK13020.1"/>
    <property type="match status" value="1"/>
</dbReference>
<dbReference type="CDD" id="cd00402">
    <property type="entry name" value="Riboflavin_synthase_like"/>
    <property type="match status" value="1"/>
</dbReference>
<accession>A0ABU8JKV8</accession>
<dbReference type="PANTHER" id="PTHR21098:SF0">
    <property type="entry name" value="RIBOFLAVIN SYNTHASE"/>
    <property type="match status" value="1"/>
</dbReference>
<evidence type="ECO:0000256" key="6">
    <source>
        <dbReference type="ARBA" id="ARBA00022619"/>
    </source>
</evidence>
<name>A0ABU8JKV8_DICCH</name>
<comment type="caution">
    <text evidence="11">The sequence shown here is derived from an EMBL/GenBank/DDBJ whole genome shotgun (WGS) entry which is preliminary data.</text>
</comment>
<dbReference type="Gene3D" id="2.40.30.20">
    <property type="match status" value="2"/>
</dbReference>
<dbReference type="EC" id="2.5.1.9" evidence="4 8"/>
<dbReference type="InterPro" id="IPR001783">
    <property type="entry name" value="Lumazine-bd"/>
</dbReference>
<dbReference type="Proteomes" id="UP001359469">
    <property type="component" value="Unassembled WGS sequence"/>
</dbReference>
<evidence type="ECO:0000256" key="1">
    <source>
        <dbReference type="ARBA" id="ARBA00000968"/>
    </source>
</evidence>
<comment type="catalytic activity">
    <reaction evidence="1">
        <text>2 6,7-dimethyl-8-(1-D-ribityl)lumazine + H(+) = 5-amino-6-(D-ribitylamino)uracil + riboflavin</text>
        <dbReference type="Rhea" id="RHEA:20772"/>
        <dbReference type="ChEBI" id="CHEBI:15378"/>
        <dbReference type="ChEBI" id="CHEBI:15934"/>
        <dbReference type="ChEBI" id="CHEBI:57986"/>
        <dbReference type="ChEBI" id="CHEBI:58201"/>
        <dbReference type="EC" id="2.5.1.9"/>
    </reaction>
</comment>
<dbReference type="InterPro" id="IPR017938">
    <property type="entry name" value="Riboflavin_synthase-like_b-brl"/>
</dbReference>
<reference evidence="11 12" key="1">
    <citation type="submission" date="2024-03" db="EMBL/GenBank/DDBJ databases">
        <title>Analysis of soft rot Pectobacteriaceae population diversity in US potato growing regions between 2016 and 2022.</title>
        <authorList>
            <person name="Ma X."/>
            <person name="Zhang X."/>
            <person name="Stodghill P."/>
            <person name="Rioux R."/>
            <person name="Babler B."/>
            <person name="Shrestha S."/>
            <person name="Babler B."/>
            <person name="Rivedal H."/>
            <person name="Frost K."/>
            <person name="Hao J."/>
            <person name="Secor G."/>
            <person name="Swingle B."/>
        </authorList>
    </citation>
    <scope>NUCLEOTIDE SEQUENCE [LARGE SCALE GENOMIC DNA]</scope>
    <source>
        <strain evidence="11 12">SR64</strain>
    </source>
</reference>
<dbReference type="InterPro" id="IPR023366">
    <property type="entry name" value="ATP_synth_asu-like_sf"/>
</dbReference>
<dbReference type="PANTHER" id="PTHR21098">
    <property type="entry name" value="RIBOFLAVIN SYNTHASE ALPHA CHAIN"/>
    <property type="match status" value="1"/>
</dbReference>
<evidence type="ECO:0000256" key="5">
    <source>
        <dbReference type="ARBA" id="ARBA00013950"/>
    </source>
</evidence>
<comment type="pathway">
    <text evidence="3">Cofactor biosynthesis; riboflavin biosynthesis; riboflavin from 2-hydroxy-3-oxobutyl phosphate and 5-amino-6-(D-ribitylamino)uracil: step 2/2.</text>
</comment>
<evidence type="ECO:0000256" key="3">
    <source>
        <dbReference type="ARBA" id="ARBA00004887"/>
    </source>
</evidence>
<dbReference type="SUPFAM" id="SSF63380">
    <property type="entry name" value="Riboflavin synthase domain-like"/>
    <property type="match status" value="2"/>
</dbReference>
<evidence type="ECO:0000256" key="8">
    <source>
        <dbReference type="NCBIfam" id="TIGR00187"/>
    </source>
</evidence>
<gene>
    <name evidence="11" type="ORF">WCU84_07125</name>
</gene>
<evidence type="ECO:0000256" key="2">
    <source>
        <dbReference type="ARBA" id="ARBA00002803"/>
    </source>
</evidence>
<proteinExistence type="predicted"/>
<dbReference type="RefSeq" id="WP_040001329.1">
    <property type="nucleotide sequence ID" value="NZ_CP161827.1"/>
</dbReference>
<feature type="repeat" description="Lumazine-binding" evidence="9">
    <location>
        <begin position="98"/>
        <end position="195"/>
    </location>
</feature>
<evidence type="ECO:0000313" key="11">
    <source>
        <dbReference type="EMBL" id="MEI7063434.1"/>
    </source>
</evidence>
<sequence length="217" mass="23889">MFTGIVQGTATVVSVDEKPNFRTHVVQLPPELLPGLETGASVAHNGCCLTVTAIDGDRVSFDLIKETLRLTNLGEIHVGDRVNVERAAKYGDEIGGHVMSGHIMCTAEIVKILTSENNHQIWLRLSDELQMKYVLHKGFIGIDGISLTVGEVTRSRFCVHLIPETLQRTTLGQKRLGDRINIEIDPQTQAIIDTVERVMARQAQQQEQAAAQAEQGE</sequence>
<dbReference type="InterPro" id="IPR026017">
    <property type="entry name" value="Lumazine-bd_dom"/>
</dbReference>
<keyword evidence="12" id="KW-1185">Reference proteome</keyword>
<dbReference type="PROSITE" id="PS51177">
    <property type="entry name" value="LUMAZINE_BIND"/>
    <property type="match status" value="2"/>
</dbReference>
<evidence type="ECO:0000259" key="10">
    <source>
        <dbReference type="PROSITE" id="PS51177"/>
    </source>
</evidence>
<organism evidence="11 12">
    <name type="scientific">Dickeya chrysanthemi</name>
    <name type="common">Pectobacterium chrysanthemi</name>
    <name type="synonym">Erwinia chrysanthemi</name>
    <dbReference type="NCBI Taxonomy" id="556"/>
    <lineage>
        <taxon>Bacteria</taxon>
        <taxon>Pseudomonadati</taxon>
        <taxon>Pseudomonadota</taxon>
        <taxon>Gammaproteobacteria</taxon>
        <taxon>Enterobacterales</taxon>
        <taxon>Pectobacteriaceae</taxon>
        <taxon>Dickeya</taxon>
    </lineage>
</organism>
<dbReference type="Pfam" id="PF00677">
    <property type="entry name" value="Lum_binding"/>
    <property type="match status" value="2"/>
</dbReference>
<feature type="domain" description="Lumazine-binding" evidence="10">
    <location>
        <begin position="98"/>
        <end position="195"/>
    </location>
</feature>
<dbReference type="PIRSF" id="PIRSF000498">
    <property type="entry name" value="Riboflavin_syn_A"/>
    <property type="match status" value="1"/>
</dbReference>
<dbReference type="NCBIfam" id="NF006767">
    <property type="entry name" value="PRK09289.1"/>
    <property type="match status" value="1"/>
</dbReference>
<comment type="function">
    <text evidence="2">Catalyzes the dismutation of two molecules of 6,7-dimethyl-8-ribityllumazine, resulting in the formation of riboflavin and 5-amino-6-(D-ribitylamino)uracil.</text>
</comment>
<protein>
    <recommendedName>
        <fullName evidence="5 8">Riboflavin synthase</fullName>
        <ecNumber evidence="4 8">2.5.1.9</ecNumber>
    </recommendedName>
</protein>
<evidence type="ECO:0000256" key="4">
    <source>
        <dbReference type="ARBA" id="ARBA00012827"/>
    </source>
</evidence>
<dbReference type="EMBL" id="JBBBOO010000004">
    <property type="protein sequence ID" value="MEI7063434.1"/>
    <property type="molecule type" value="Genomic_DNA"/>
</dbReference>
<evidence type="ECO:0000256" key="9">
    <source>
        <dbReference type="PROSITE-ProRule" id="PRU00524"/>
    </source>
</evidence>
<keyword evidence="6" id="KW-0686">Riboflavin biosynthesis</keyword>
<dbReference type="NCBIfam" id="TIGR00187">
    <property type="entry name" value="ribE"/>
    <property type="match status" value="1"/>
</dbReference>
<evidence type="ECO:0000313" key="12">
    <source>
        <dbReference type="Proteomes" id="UP001359469"/>
    </source>
</evidence>
<feature type="domain" description="Lumazine-binding" evidence="10">
    <location>
        <begin position="1"/>
        <end position="97"/>
    </location>
</feature>
<feature type="repeat" description="Lumazine-binding" evidence="9">
    <location>
        <begin position="1"/>
        <end position="97"/>
    </location>
</feature>
<evidence type="ECO:0000256" key="7">
    <source>
        <dbReference type="ARBA" id="ARBA00022737"/>
    </source>
</evidence>
<keyword evidence="7" id="KW-0677">Repeat</keyword>